<dbReference type="RefSeq" id="WP_239370759.1">
    <property type="nucleotide sequence ID" value="NZ_JAKREW010000084.1"/>
</dbReference>
<dbReference type="Proteomes" id="UP001201701">
    <property type="component" value="Unassembled WGS sequence"/>
</dbReference>
<protein>
    <submittedName>
        <fullName evidence="2">DUF4123 domain-containing protein</fullName>
    </submittedName>
</protein>
<evidence type="ECO:0000313" key="3">
    <source>
        <dbReference type="Proteomes" id="UP001201701"/>
    </source>
</evidence>
<keyword evidence="3" id="KW-1185">Reference proteome</keyword>
<proteinExistence type="predicted"/>
<gene>
    <name evidence="2" type="ORF">L4923_29955</name>
</gene>
<dbReference type="InterPro" id="IPR025391">
    <property type="entry name" value="DUF4123"/>
</dbReference>
<reference evidence="2 3" key="1">
    <citation type="submission" date="2022-02" db="EMBL/GenBank/DDBJ databases">
        <title>Draft genome sequence of Mezorhizobium retamae strain IRAMC:0171 isolated from Retama raetam nodules.</title>
        <authorList>
            <person name="Bengaied R."/>
            <person name="Sbissi I."/>
            <person name="Huber K."/>
            <person name="Ghodbane F."/>
            <person name="Nouioui I."/>
            <person name="Tarhouni M."/>
            <person name="Gtari M."/>
        </authorList>
    </citation>
    <scope>NUCLEOTIDE SEQUENCE [LARGE SCALE GENOMIC DNA]</scope>
    <source>
        <strain evidence="2 3">IRAMC:0171</strain>
    </source>
</reference>
<name>A0ABS9QPL2_9HYPH</name>
<accession>A0ABS9QPL2</accession>
<evidence type="ECO:0000259" key="1">
    <source>
        <dbReference type="Pfam" id="PF13503"/>
    </source>
</evidence>
<sequence length="403" mass="43832">MAGAGIEVPWPEKPSQPAVPDWRETLHGHLVRLAADPARRLYAVLDGAQFDDLPAELRGRELAHRSLYVDVADHELVLAGPWLVDLHHLPAPKAEPRAELDASIQSEDEPDDDALHAQADVLAQTMRKSVEAGDPTAGGMLARSEPPPIADPATQLDKVLALVGDAPAAVFWAGGADLTEPALWRHLRTLNRVLIPRGYGDDPSTRPPATGSDDDGGVHEAVLFRHADGNVLAEVLPALDTAQFARLFGPARALAFHAPDHPTPSGSFVWRALVPDDASAPPAGMLQIDTAQMDTVEQARLERSRRKVMAYLREVDPASTDALSDAELYKVIRRYEEAGNAHGLESERAHMKWAYLMSVSNGDIDKAPETRAFFRQSSKHPDDRIDDLMDLADKAWEQAGGTP</sequence>
<feature type="domain" description="DUF4123" evidence="1">
    <location>
        <begin position="41"/>
        <end position="144"/>
    </location>
</feature>
<comment type="caution">
    <text evidence="2">The sequence shown here is derived from an EMBL/GenBank/DDBJ whole genome shotgun (WGS) entry which is preliminary data.</text>
</comment>
<dbReference type="Pfam" id="PF13503">
    <property type="entry name" value="DUF4123"/>
    <property type="match status" value="1"/>
</dbReference>
<dbReference type="EMBL" id="JAKREW010000084">
    <property type="protein sequence ID" value="MCG7509265.1"/>
    <property type="molecule type" value="Genomic_DNA"/>
</dbReference>
<evidence type="ECO:0000313" key="2">
    <source>
        <dbReference type="EMBL" id="MCG7509265.1"/>
    </source>
</evidence>
<organism evidence="2 3">
    <name type="scientific">Mesorhizobium retamae</name>
    <dbReference type="NCBI Taxonomy" id="2912854"/>
    <lineage>
        <taxon>Bacteria</taxon>
        <taxon>Pseudomonadati</taxon>
        <taxon>Pseudomonadota</taxon>
        <taxon>Alphaproteobacteria</taxon>
        <taxon>Hyphomicrobiales</taxon>
        <taxon>Phyllobacteriaceae</taxon>
        <taxon>Mesorhizobium</taxon>
    </lineage>
</organism>